<dbReference type="EMBL" id="NKXS01002730">
    <property type="protein sequence ID" value="PIN12284.1"/>
    <property type="molecule type" value="Genomic_DNA"/>
</dbReference>
<keyword evidence="3" id="KW-1185">Reference proteome</keyword>
<dbReference type="PANTHER" id="PTHR47123:SF6">
    <property type="entry name" value="F-BOX PROTEIN SKIP23-LIKE ISOFORM X1"/>
    <property type="match status" value="1"/>
</dbReference>
<dbReference type="SMART" id="SM00256">
    <property type="entry name" value="FBOX"/>
    <property type="match status" value="1"/>
</dbReference>
<dbReference type="InterPro" id="IPR005174">
    <property type="entry name" value="KIB1-4_b-propeller"/>
</dbReference>
<dbReference type="SUPFAM" id="SSF81383">
    <property type="entry name" value="F-box domain"/>
    <property type="match status" value="1"/>
</dbReference>
<evidence type="ECO:0000259" key="1">
    <source>
        <dbReference type="SMART" id="SM00256"/>
    </source>
</evidence>
<gene>
    <name evidence="2" type="ORF">CDL12_15105</name>
</gene>
<comment type="caution">
    <text evidence="2">The sequence shown here is derived from an EMBL/GenBank/DDBJ whole genome shotgun (WGS) entry which is preliminary data.</text>
</comment>
<organism evidence="2 3">
    <name type="scientific">Handroanthus impetiginosus</name>
    <dbReference type="NCBI Taxonomy" id="429701"/>
    <lineage>
        <taxon>Eukaryota</taxon>
        <taxon>Viridiplantae</taxon>
        <taxon>Streptophyta</taxon>
        <taxon>Embryophyta</taxon>
        <taxon>Tracheophyta</taxon>
        <taxon>Spermatophyta</taxon>
        <taxon>Magnoliopsida</taxon>
        <taxon>eudicotyledons</taxon>
        <taxon>Gunneridae</taxon>
        <taxon>Pentapetalae</taxon>
        <taxon>asterids</taxon>
        <taxon>lamiids</taxon>
        <taxon>Lamiales</taxon>
        <taxon>Bignoniaceae</taxon>
        <taxon>Crescentiina</taxon>
        <taxon>Tabebuia alliance</taxon>
        <taxon>Handroanthus</taxon>
    </lineage>
</organism>
<dbReference type="Pfam" id="PF03478">
    <property type="entry name" value="Beta-prop_KIB1-4"/>
    <property type="match status" value="1"/>
</dbReference>
<name>A0A2G9H439_9LAMI</name>
<dbReference type="Proteomes" id="UP000231279">
    <property type="component" value="Unassembled WGS sequence"/>
</dbReference>
<dbReference type="PANTHER" id="PTHR47123">
    <property type="entry name" value="F-BOX PROTEIN SKIP23"/>
    <property type="match status" value="1"/>
</dbReference>
<dbReference type="OrthoDB" id="894775at2759"/>
<dbReference type="Pfam" id="PF12937">
    <property type="entry name" value="F-box-like"/>
    <property type="match status" value="1"/>
</dbReference>
<sequence>MDGGTGIGVSWSDLPKELLEMIAKCLDTETDVRRFRAVCSSWRSSTTPFKKFPFTPLKLPFPFAAGGTSHPKHQGAYFNLTERTVYRVQLPESKEPSFWLVKIESSKDGKFRILNPVSDHQIKILPETHVPEVLNTLDFRVSEVCKAYTLQYVNPSKHKQNDEYKYAKKVTVSTVKNDEYVVMAIDYSNKLWYIKSGDKKWTMVRVEYNNFLDVVNYKGRFYGIDLWGGTWVFDSMFEATKFPYNACHKASKRHLVESYDRELLLVELVTDKDKTVCTCYDLDNGCHCKYQYCRARLKNTAVQILISRMDELVSQWVEMKTVKDQGDDCSLVEMKTVNDQIIFAGDDCSFSVSAKEFEGCKGTRVFYADRYILFRTEEVKKPHYLDNYYYDYGYNYLELDCGYSSSDDDGNTQRVDTFVSSDDINLKF</sequence>
<proteinExistence type="predicted"/>
<evidence type="ECO:0000313" key="3">
    <source>
        <dbReference type="Proteomes" id="UP000231279"/>
    </source>
</evidence>
<accession>A0A2G9H439</accession>
<reference evidence="3" key="1">
    <citation type="journal article" date="2018" name="Gigascience">
        <title>Genome assembly of the Pink Ipe (Handroanthus impetiginosus, Bignoniaceae), a highly valued, ecologically keystone Neotropical timber forest tree.</title>
        <authorList>
            <person name="Silva-Junior O.B."/>
            <person name="Grattapaglia D."/>
            <person name="Novaes E."/>
            <person name="Collevatti R.G."/>
        </authorList>
    </citation>
    <scope>NUCLEOTIDE SEQUENCE [LARGE SCALE GENOMIC DNA]</scope>
    <source>
        <strain evidence="3">cv. UFG-1</strain>
    </source>
</reference>
<dbReference type="InterPro" id="IPR001810">
    <property type="entry name" value="F-box_dom"/>
</dbReference>
<dbReference type="Gene3D" id="1.20.1280.50">
    <property type="match status" value="1"/>
</dbReference>
<evidence type="ECO:0000313" key="2">
    <source>
        <dbReference type="EMBL" id="PIN12284.1"/>
    </source>
</evidence>
<protein>
    <recommendedName>
        <fullName evidence="1">F-box domain-containing protein</fullName>
    </recommendedName>
</protein>
<feature type="domain" description="F-box" evidence="1">
    <location>
        <begin position="14"/>
        <end position="55"/>
    </location>
</feature>
<dbReference type="InterPro" id="IPR036047">
    <property type="entry name" value="F-box-like_dom_sf"/>
</dbReference>
<dbReference type="STRING" id="429701.A0A2G9H439"/>
<dbReference type="InterPro" id="IPR051304">
    <property type="entry name" value="SCF_F-box_domain"/>
</dbReference>
<dbReference type="AlphaFoldDB" id="A0A2G9H439"/>